<dbReference type="PROSITE" id="PS00107">
    <property type="entry name" value="PROTEIN_KINASE_ATP"/>
    <property type="match status" value="1"/>
</dbReference>
<dbReference type="SUPFAM" id="SSF56112">
    <property type="entry name" value="Protein kinase-like (PK-like)"/>
    <property type="match status" value="1"/>
</dbReference>
<evidence type="ECO:0000256" key="8">
    <source>
        <dbReference type="PIRSR" id="PIRSR630616-3"/>
    </source>
</evidence>
<evidence type="ECO:0000256" key="10">
    <source>
        <dbReference type="RuleBase" id="RU367134"/>
    </source>
</evidence>
<evidence type="ECO:0000256" key="11">
    <source>
        <dbReference type="SAM" id="MobiDB-lite"/>
    </source>
</evidence>
<keyword evidence="4 10" id="KW-0418">Kinase</keyword>
<feature type="compositionally biased region" description="Low complexity" evidence="11">
    <location>
        <begin position="187"/>
        <end position="199"/>
    </location>
</feature>
<dbReference type="Gene3D" id="1.10.510.10">
    <property type="entry name" value="Transferase(Phosphotransferase) domain 1"/>
    <property type="match status" value="1"/>
</dbReference>
<keyword evidence="3 7" id="KW-0547">Nucleotide-binding</keyword>
<comment type="catalytic activity">
    <reaction evidence="10">
        <text>L-seryl-[protein] + ATP = O-phospho-L-seryl-[protein] + ADP + H(+)</text>
        <dbReference type="Rhea" id="RHEA:17989"/>
        <dbReference type="Rhea" id="RHEA-COMP:9863"/>
        <dbReference type="Rhea" id="RHEA-COMP:11604"/>
        <dbReference type="ChEBI" id="CHEBI:15378"/>
        <dbReference type="ChEBI" id="CHEBI:29999"/>
        <dbReference type="ChEBI" id="CHEBI:30616"/>
        <dbReference type="ChEBI" id="CHEBI:83421"/>
        <dbReference type="ChEBI" id="CHEBI:456216"/>
        <dbReference type="EC" id="2.7.11.1"/>
    </reaction>
</comment>
<dbReference type="PROSITE" id="PS50011">
    <property type="entry name" value="PROTEIN_KINASE_DOM"/>
    <property type="match status" value="1"/>
</dbReference>
<comment type="catalytic activity">
    <reaction evidence="10">
        <text>L-threonyl-[protein] + ATP = O-phospho-L-threonyl-[protein] + ADP + H(+)</text>
        <dbReference type="Rhea" id="RHEA:46608"/>
        <dbReference type="Rhea" id="RHEA-COMP:11060"/>
        <dbReference type="Rhea" id="RHEA-COMP:11605"/>
        <dbReference type="ChEBI" id="CHEBI:15378"/>
        <dbReference type="ChEBI" id="CHEBI:30013"/>
        <dbReference type="ChEBI" id="CHEBI:30616"/>
        <dbReference type="ChEBI" id="CHEBI:61977"/>
        <dbReference type="ChEBI" id="CHEBI:456216"/>
        <dbReference type="EC" id="2.7.11.1"/>
    </reaction>
</comment>
<dbReference type="Gene3D" id="3.30.200.20">
    <property type="entry name" value="Phosphorylase Kinase, domain 1"/>
    <property type="match status" value="1"/>
</dbReference>
<organism evidence="13 14">
    <name type="scientific">Lunasporangiospora selenospora</name>
    <dbReference type="NCBI Taxonomy" id="979761"/>
    <lineage>
        <taxon>Eukaryota</taxon>
        <taxon>Fungi</taxon>
        <taxon>Fungi incertae sedis</taxon>
        <taxon>Mucoromycota</taxon>
        <taxon>Mortierellomycotina</taxon>
        <taxon>Mortierellomycetes</taxon>
        <taxon>Mortierellales</taxon>
        <taxon>Mortierellaceae</taxon>
        <taxon>Lunasporangiospora</taxon>
    </lineage>
</organism>
<keyword evidence="5 7" id="KW-0067">ATP-binding</keyword>
<reference evidence="13" key="1">
    <citation type="journal article" date="2020" name="Fungal Divers.">
        <title>Resolving the Mortierellaceae phylogeny through synthesis of multi-gene phylogenetics and phylogenomics.</title>
        <authorList>
            <person name="Vandepol N."/>
            <person name="Liber J."/>
            <person name="Desiro A."/>
            <person name="Na H."/>
            <person name="Kennedy M."/>
            <person name="Barry K."/>
            <person name="Grigoriev I.V."/>
            <person name="Miller A.N."/>
            <person name="O'Donnell K."/>
            <person name="Stajich J.E."/>
            <person name="Bonito G."/>
        </authorList>
    </citation>
    <scope>NUCLEOTIDE SEQUENCE</scope>
    <source>
        <strain evidence="13">KOD1015</strain>
    </source>
</reference>
<feature type="binding site" evidence="7 9">
    <location>
        <position position="313"/>
    </location>
    <ligand>
        <name>ATP</name>
        <dbReference type="ChEBI" id="CHEBI:30616"/>
    </ligand>
</feature>
<keyword evidence="14" id="KW-1185">Reference proteome</keyword>
<name>A0A9P6FXC5_9FUNG</name>
<feature type="region of interest" description="Disordered" evidence="11">
    <location>
        <begin position="1"/>
        <end position="56"/>
    </location>
</feature>
<dbReference type="FunFam" id="3.30.200.20:FF:000042">
    <property type="entry name" value="Aurora kinase A"/>
    <property type="match status" value="1"/>
</dbReference>
<comment type="similarity">
    <text evidence="10">Belongs to the protein kinase superfamily. Ser/Thr protein kinase family. Aurora subfamily.</text>
</comment>
<proteinExistence type="inferred from homology"/>
<sequence>MSRPSAESGTIAAAPRKPLFNLDIEQDNAQNDPLSLNTLGRPGNTSTGTTSSTTNGVLARAATSSVLFSKSSSSISTSKPFQKSVSANALTNSFLTPASSGSGSVKTSAFSARLGSLASSAASEQNLTISGTERPAANSIAGIFSKLINSVGSGKPIGGQRHAKLGGPSMPPSSVAAHTVGLGGAVGVNSNNSTSNASTMAKKPGGILRGATAKDSNNQSRGSDSDSAKKMPPPVISPRHNPYQRSLVLSASKKQTRVSISRDVERQYTMCRSLVPRAWSLDDFELARPLGKGQFGRVYLMREKQSGFVVAMKVLQKADLLRHKIEHQLRREIDIQSNLRQVLQEENKKFAPQGELYKKLKKLKQFPEWQASKYIYELATALSYLHRKHVIHRDIKPENLLLGINGELKISDFGWSVHAPSSRRRTICGTLDYLAPEMVEGRDHTRHVDLWSLGVLCYEFLVGKPPFETEDGGRNATYALIARAKVTIPEHIGPEAKDLILKVRKTSTATQSRKSITIGTRPLTPMDHSAQWC</sequence>
<dbReference type="GO" id="GO:0005524">
    <property type="term" value="F:ATP binding"/>
    <property type="evidence" value="ECO:0007669"/>
    <property type="project" value="UniProtKB-UniRule"/>
</dbReference>
<feature type="active site" description="Proton acceptor" evidence="6">
    <location>
        <position position="394"/>
    </location>
</feature>
<dbReference type="InterPro" id="IPR008271">
    <property type="entry name" value="Ser/Thr_kinase_AS"/>
</dbReference>
<evidence type="ECO:0000256" key="5">
    <source>
        <dbReference type="ARBA" id="ARBA00022840"/>
    </source>
</evidence>
<dbReference type="Pfam" id="PF00069">
    <property type="entry name" value="Pkinase"/>
    <property type="match status" value="1"/>
</dbReference>
<feature type="compositionally biased region" description="Low complexity" evidence="11">
    <location>
        <begin position="43"/>
        <end position="56"/>
    </location>
</feature>
<evidence type="ECO:0000256" key="9">
    <source>
        <dbReference type="PROSITE-ProRule" id="PRU10141"/>
    </source>
</evidence>
<protein>
    <recommendedName>
        <fullName evidence="10">Aurora kinase</fullName>
        <ecNumber evidence="10">2.7.11.1</ecNumber>
    </recommendedName>
</protein>
<keyword evidence="2 10" id="KW-0808">Transferase</keyword>
<feature type="region of interest" description="Disordered" evidence="11">
    <location>
        <begin position="158"/>
        <end position="241"/>
    </location>
</feature>
<evidence type="ECO:0000256" key="7">
    <source>
        <dbReference type="PIRSR" id="PIRSR630616-2"/>
    </source>
</evidence>
<dbReference type="OrthoDB" id="377346at2759"/>
<dbReference type="InterPro" id="IPR017441">
    <property type="entry name" value="Protein_kinase_ATP_BS"/>
</dbReference>
<dbReference type="SMART" id="SM00220">
    <property type="entry name" value="S_TKc"/>
    <property type="match status" value="1"/>
</dbReference>
<dbReference type="EMBL" id="JAABOA010000758">
    <property type="protein sequence ID" value="KAF9583259.1"/>
    <property type="molecule type" value="Genomic_DNA"/>
</dbReference>
<dbReference type="AlphaFoldDB" id="A0A9P6FXC5"/>
<evidence type="ECO:0000259" key="12">
    <source>
        <dbReference type="PROSITE" id="PS50011"/>
    </source>
</evidence>
<dbReference type="GO" id="GO:0004674">
    <property type="term" value="F:protein serine/threonine kinase activity"/>
    <property type="evidence" value="ECO:0007669"/>
    <property type="project" value="UniProtKB-KW"/>
</dbReference>
<evidence type="ECO:0000256" key="4">
    <source>
        <dbReference type="ARBA" id="ARBA00022777"/>
    </source>
</evidence>
<feature type="binding site" evidence="7">
    <location>
        <begin position="398"/>
        <end position="399"/>
    </location>
    <ligand>
        <name>ATP</name>
        <dbReference type="ChEBI" id="CHEBI:30616"/>
    </ligand>
</feature>
<evidence type="ECO:0000256" key="3">
    <source>
        <dbReference type="ARBA" id="ARBA00022741"/>
    </source>
</evidence>
<evidence type="ECO:0000256" key="2">
    <source>
        <dbReference type="ARBA" id="ARBA00022679"/>
    </source>
</evidence>
<keyword evidence="1 10" id="KW-0723">Serine/threonine-protein kinase</keyword>
<gene>
    <name evidence="13" type="primary">IPL1</name>
    <name evidence="13" type="ORF">BGW38_009894</name>
</gene>
<dbReference type="InterPro" id="IPR011009">
    <property type="entry name" value="Kinase-like_dom_sf"/>
</dbReference>
<dbReference type="InterPro" id="IPR030616">
    <property type="entry name" value="Aur-like"/>
</dbReference>
<evidence type="ECO:0000313" key="14">
    <source>
        <dbReference type="Proteomes" id="UP000780801"/>
    </source>
</evidence>
<dbReference type="Proteomes" id="UP000780801">
    <property type="component" value="Unassembled WGS sequence"/>
</dbReference>
<dbReference type="PANTHER" id="PTHR24350">
    <property type="entry name" value="SERINE/THREONINE-PROTEIN KINASE IAL-RELATED"/>
    <property type="match status" value="1"/>
</dbReference>
<accession>A0A9P6FXC5</accession>
<dbReference type="PROSITE" id="PS00108">
    <property type="entry name" value="PROTEIN_KINASE_ST"/>
    <property type="match status" value="1"/>
</dbReference>
<dbReference type="InterPro" id="IPR000719">
    <property type="entry name" value="Prot_kinase_dom"/>
</dbReference>
<feature type="cross-link" description="Glycyl lysine isopeptide (Lys-Gly) (interchain with G-Cter in SUMO2)" evidence="8">
    <location>
        <position position="396"/>
    </location>
</feature>
<evidence type="ECO:0000256" key="1">
    <source>
        <dbReference type="ARBA" id="ARBA00022527"/>
    </source>
</evidence>
<dbReference type="EC" id="2.7.11.1" evidence="10"/>
<evidence type="ECO:0000256" key="6">
    <source>
        <dbReference type="PIRSR" id="PIRSR630616-1"/>
    </source>
</evidence>
<comment type="caution">
    <text evidence="13">The sequence shown here is derived from an EMBL/GenBank/DDBJ whole genome shotgun (WGS) entry which is preliminary data.</text>
</comment>
<dbReference type="CDD" id="cd14007">
    <property type="entry name" value="STKc_Aurora"/>
    <property type="match status" value="1"/>
</dbReference>
<feature type="domain" description="Protein kinase" evidence="12">
    <location>
        <begin position="284"/>
        <end position="524"/>
    </location>
</feature>
<feature type="binding site" evidence="7">
    <location>
        <position position="412"/>
    </location>
    <ligand>
        <name>ATP</name>
        <dbReference type="ChEBI" id="CHEBI:30616"/>
    </ligand>
</feature>
<feature type="compositionally biased region" description="Polar residues" evidence="11">
    <location>
        <begin position="27"/>
        <end position="38"/>
    </location>
</feature>
<evidence type="ECO:0000313" key="13">
    <source>
        <dbReference type="EMBL" id="KAF9583259.1"/>
    </source>
</evidence>